<dbReference type="InterPro" id="IPR036271">
    <property type="entry name" value="Tet_transcr_reg_TetR-rel_C_sf"/>
</dbReference>
<dbReference type="InterPro" id="IPR009057">
    <property type="entry name" value="Homeodomain-like_sf"/>
</dbReference>
<dbReference type="Gene3D" id="1.10.357.10">
    <property type="entry name" value="Tetracycline Repressor, domain 2"/>
    <property type="match status" value="1"/>
</dbReference>
<reference evidence="1 2" key="1">
    <citation type="submission" date="2020-02" db="EMBL/GenBank/DDBJ databases">
        <authorList>
            <person name="Kim M.K."/>
        </authorList>
    </citation>
    <scope>NUCLEOTIDE SEQUENCE [LARGE SCALE GENOMIC DNA]</scope>
    <source>
        <strain evidence="1 2">BT327</strain>
    </source>
</reference>
<sequence length="202" mass="23630">MTFLETILEELLQLFKHEGIEANTDSEIVRKLDIRQPTYQELFADRKDMIMQVVRYDIAQQQKEQAAMLDKASNPVEQIMLLLQDGIIRLRDINPVFITDLQLYPEAWNASIRYVSENNQQVNAEILNRGILEGYFRKDINLQLVTKIILEQFFMLVNPAVFPPAKYNLAEVFRSIYLYYVRGICTDKGGRLAEEFFSKNNI</sequence>
<dbReference type="Proteomes" id="UP000474777">
    <property type="component" value="Unassembled WGS sequence"/>
</dbReference>
<gene>
    <name evidence="1" type="ORF">GXP69_01855</name>
</gene>
<dbReference type="SUPFAM" id="SSF46689">
    <property type="entry name" value="Homeodomain-like"/>
    <property type="match status" value="1"/>
</dbReference>
<evidence type="ECO:0000313" key="2">
    <source>
        <dbReference type="Proteomes" id="UP000474777"/>
    </source>
</evidence>
<keyword evidence="2" id="KW-1185">Reference proteome</keyword>
<protein>
    <submittedName>
        <fullName evidence="1">TetR/AcrR family transcriptional regulator</fullName>
    </submittedName>
</protein>
<dbReference type="AlphaFoldDB" id="A0A6B3LS80"/>
<evidence type="ECO:0000313" key="1">
    <source>
        <dbReference type="EMBL" id="NEM96427.1"/>
    </source>
</evidence>
<proteinExistence type="predicted"/>
<name>A0A6B3LS80_9BACT</name>
<comment type="caution">
    <text evidence="1">The sequence shown here is derived from an EMBL/GenBank/DDBJ whole genome shotgun (WGS) entry which is preliminary data.</text>
</comment>
<accession>A0A6B3LS80</accession>
<dbReference type="EMBL" id="JAAGWD010000001">
    <property type="protein sequence ID" value="NEM96427.1"/>
    <property type="molecule type" value="Genomic_DNA"/>
</dbReference>
<organism evidence="1 2">
    <name type="scientific">Pontibacter burrus</name>
    <dbReference type="NCBI Taxonomy" id="2704466"/>
    <lineage>
        <taxon>Bacteria</taxon>
        <taxon>Pseudomonadati</taxon>
        <taxon>Bacteroidota</taxon>
        <taxon>Cytophagia</taxon>
        <taxon>Cytophagales</taxon>
        <taxon>Hymenobacteraceae</taxon>
        <taxon>Pontibacter</taxon>
    </lineage>
</organism>
<dbReference type="SUPFAM" id="SSF48498">
    <property type="entry name" value="Tetracyclin repressor-like, C-terminal domain"/>
    <property type="match status" value="1"/>
</dbReference>
<dbReference type="RefSeq" id="WP_163911617.1">
    <property type="nucleotide sequence ID" value="NZ_JAAGWD010000001.1"/>
</dbReference>